<dbReference type="InterPro" id="IPR013785">
    <property type="entry name" value="Aldolase_TIM"/>
</dbReference>
<dbReference type="PANTHER" id="PTHR21180">
    <property type="entry name" value="ENDONUCLEASE/EXONUCLEASE/PHOSPHATASE FAMILY DOMAIN-CONTAINING PROTEIN 1"/>
    <property type="match status" value="1"/>
</dbReference>
<keyword evidence="7" id="KW-1185">Reference proteome</keyword>
<dbReference type="SFLD" id="SFLDS00029">
    <property type="entry name" value="Radical_SAM"/>
    <property type="match status" value="1"/>
</dbReference>
<keyword evidence="1" id="KW-0949">S-adenosyl-L-methionine</keyword>
<evidence type="ECO:0000256" key="1">
    <source>
        <dbReference type="ARBA" id="ARBA00022691"/>
    </source>
</evidence>
<name>A0A841R312_9FIRM</name>
<organism evidence="6 7">
    <name type="scientific">Negativicoccus succinicivorans</name>
    <dbReference type="NCBI Taxonomy" id="620903"/>
    <lineage>
        <taxon>Bacteria</taxon>
        <taxon>Bacillati</taxon>
        <taxon>Bacillota</taxon>
        <taxon>Negativicutes</taxon>
        <taxon>Veillonellales</taxon>
        <taxon>Veillonellaceae</taxon>
        <taxon>Negativicoccus</taxon>
    </lineage>
</organism>
<dbReference type="AlphaFoldDB" id="A0A841R312"/>
<evidence type="ECO:0000256" key="4">
    <source>
        <dbReference type="ARBA" id="ARBA00023014"/>
    </source>
</evidence>
<dbReference type="GO" id="GO:0003824">
    <property type="term" value="F:catalytic activity"/>
    <property type="evidence" value="ECO:0007669"/>
    <property type="project" value="InterPro"/>
</dbReference>
<dbReference type="GO" id="GO:0051536">
    <property type="term" value="F:iron-sulfur cluster binding"/>
    <property type="evidence" value="ECO:0007669"/>
    <property type="project" value="UniProtKB-KW"/>
</dbReference>
<gene>
    <name evidence="6" type="ORF">HNR45_001243</name>
</gene>
<dbReference type="InterPro" id="IPR058240">
    <property type="entry name" value="rSAM_sf"/>
</dbReference>
<keyword evidence="3" id="KW-0408">Iron</keyword>
<comment type="caution">
    <text evidence="6">The sequence shown here is derived from an EMBL/GenBank/DDBJ whole genome shotgun (WGS) entry which is preliminary data.</text>
</comment>
<protein>
    <submittedName>
        <fullName evidence="6">Putative DNA modification/repair radical SAM protein</fullName>
    </submittedName>
</protein>
<dbReference type="Pfam" id="PF04055">
    <property type="entry name" value="Radical_SAM"/>
    <property type="match status" value="1"/>
</dbReference>
<dbReference type="InterPro" id="IPR051675">
    <property type="entry name" value="Endo/Exo/Phosphatase_dom_1"/>
</dbReference>
<dbReference type="Proteomes" id="UP000591941">
    <property type="component" value="Unassembled WGS sequence"/>
</dbReference>
<dbReference type="GeneID" id="93486498"/>
<dbReference type="PANTHER" id="PTHR21180:SF9">
    <property type="entry name" value="TYPE II SECRETION SYSTEM PROTEIN K"/>
    <property type="match status" value="1"/>
</dbReference>
<dbReference type="RefSeq" id="WP_159822468.1">
    <property type="nucleotide sequence ID" value="NZ_CABWNB010000002.1"/>
</dbReference>
<proteinExistence type="predicted"/>
<dbReference type="SUPFAM" id="SSF47781">
    <property type="entry name" value="RuvA domain 2-like"/>
    <property type="match status" value="1"/>
</dbReference>
<dbReference type="OrthoDB" id="9801154at2"/>
<evidence type="ECO:0000256" key="3">
    <source>
        <dbReference type="ARBA" id="ARBA00023004"/>
    </source>
</evidence>
<accession>A0A841R312</accession>
<dbReference type="GO" id="GO:0046872">
    <property type="term" value="F:metal ion binding"/>
    <property type="evidence" value="ECO:0007669"/>
    <property type="project" value="UniProtKB-KW"/>
</dbReference>
<sequence>MEFDTLQHKLKILTDAAKYDASCSSSGSRRSHRKGGVGNAAESGICHSWSEDGRCISLLKILLTNKCIYNCEYCVNRSSNDVERAEFTPEEVCELTLNFYKRNYIEGLFLSSGIVGNADHTMEKLIRVARLLRYRENFNGYIHMKAIPGASPALVEELGRLVDRLSVNIELPTESALALLAPQKSFGKIFQPMATIRQHILESHSERKTSRHAPLFAPAGQSTQMIVGASREDDRTIIQRAQALYHSFDLKRVYYSSFVPVVSSRFTEGIVKPPLLREHRIYQADFLMRYYDFTADEILTAKEPFFDLELDPKMSWAIRHLDRFPVEINRADLEELIRIPGIGITGAKRIIRARRFAKLKYDDLRTLKISTKRARHFMTVAGVYRGAAIHSRHDLRQRMKLLEGAPRYEQMDLFAPC</sequence>
<keyword evidence="2" id="KW-0479">Metal-binding</keyword>
<dbReference type="InterPro" id="IPR007197">
    <property type="entry name" value="rSAM"/>
</dbReference>
<dbReference type="Gene3D" id="1.10.150.320">
    <property type="entry name" value="Photosystem II 12 kDa extrinsic protein"/>
    <property type="match status" value="1"/>
</dbReference>
<dbReference type="NCBIfam" id="TIGR03916">
    <property type="entry name" value="rSAM_link_UDG"/>
    <property type="match status" value="1"/>
</dbReference>
<evidence type="ECO:0000313" key="7">
    <source>
        <dbReference type="Proteomes" id="UP000591941"/>
    </source>
</evidence>
<reference evidence="6 7" key="1">
    <citation type="submission" date="2020-08" db="EMBL/GenBank/DDBJ databases">
        <title>Genomic Encyclopedia of Type Strains, Phase IV (KMG-IV): sequencing the most valuable type-strain genomes for metagenomic binning, comparative biology and taxonomic classification.</title>
        <authorList>
            <person name="Goeker M."/>
        </authorList>
    </citation>
    <scope>NUCLEOTIDE SEQUENCE [LARGE SCALE GENOMIC DNA]</scope>
    <source>
        <strain evidence="6 7">DSM 21255</strain>
    </source>
</reference>
<evidence type="ECO:0000259" key="5">
    <source>
        <dbReference type="Pfam" id="PF04055"/>
    </source>
</evidence>
<feature type="domain" description="Radical SAM core" evidence="5">
    <location>
        <begin position="62"/>
        <end position="199"/>
    </location>
</feature>
<dbReference type="Gene3D" id="3.20.20.70">
    <property type="entry name" value="Aldolase class I"/>
    <property type="match status" value="1"/>
</dbReference>
<dbReference type="InterPro" id="IPR010994">
    <property type="entry name" value="RuvA_2-like"/>
</dbReference>
<dbReference type="SFLD" id="SFLDG01102">
    <property type="entry name" value="Uncharacterised_Radical_SAM_Su"/>
    <property type="match status" value="1"/>
</dbReference>
<evidence type="ECO:0000256" key="2">
    <source>
        <dbReference type="ARBA" id="ARBA00022723"/>
    </source>
</evidence>
<dbReference type="CDD" id="cd01335">
    <property type="entry name" value="Radical_SAM"/>
    <property type="match status" value="1"/>
</dbReference>
<evidence type="ECO:0000313" key="6">
    <source>
        <dbReference type="EMBL" id="MBB6478173.1"/>
    </source>
</evidence>
<dbReference type="SUPFAM" id="SSF102114">
    <property type="entry name" value="Radical SAM enzymes"/>
    <property type="match status" value="1"/>
</dbReference>
<keyword evidence="4" id="KW-0411">Iron-sulfur</keyword>
<dbReference type="EMBL" id="JACHHI010000006">
    <property type="protein sequence ID" value="MBB6478173.1"/>
    <property type="molecule type" value="Genomic_DNA"/>
</dbReference>
<dbReference type="InterPro" id="IPR023874">
    <property type="entry name" value="DNA_rSAM_put"/>
</dbReference>
<dbReference type="Pfam" id="PF12836">
    <property type="entry name" value="HHH_3"/>
    <property type="match status" value="1"/>
</dbReference>